<dbReference type="Proteomes" id="UP001165679">
    <property type="component" value="Unassembled WGS sequence"/>
</dbReference>
<keyword evidence="3" id="KW-1185">Reference proteome</keyword>
<comment type="caution">
    <text evidence="2">The sequence shown here is derived from an EMBL/GenBank/DDBJ whole genome shotgun (WGS) entry which is preliminary data.</text>
</comment>
<evidence type="ECO:0000313" key="3">
    <source>
        <dbReference type="Proteomes" id="UP001165679"/>
    </source>
</evidence>
<accession>A0AA41YKY2</accession>
<feature type="compositionally biased region" description="Low complexity" evidence="1">
    <location>
        <begin position="88"/>
        <end position="97"/>
    </location>
</feature>
<evidence type="ECO:0000313" key="2">
    <source>
        <dbReference type="EMBL" id="MCW3475754.1"/>
    </source>
</evidence>
<protein>
    <submittedName>
        <fullName evidence="2">DUF2497 domain-containing protein</fullName>
    </submittedName>
</protein>
<feature type="region of interest" description="Disordered" evidence="1">
    <location>
        <begin position="76"/>
        <end position="108"/>
    </location>
</feature>
<organism evidence="2 3">
    <name type="scientific">Limobrevibacterium gyesilva</name>
    <dbReference type="NCBI Taxonomy" id="2991712"/>
    <lineage>
        <taxon>Bacteria</taxon>
        <taxon>Pseudomonadati</taxon>
        <taxon>Pseudomonadota</taxon>
        <taxon>Alphaproteobacteria</taxon>
        <taxon>Acetobacterales</taxon>
        <taxon>Acetobacteraceae</taxon>
        <taxon>Limobrevibacterium</taxon>
    </lineage>
</organism>
<dbReference type="AlphaFoldDB" id="A0AA41YKY2"/>
<evidence type="ECO:0000256" key="1">
    <source>
        <dbReference type="SAM" id="MobiDB-lite"/>
    </source>
</evidence>
<proteinExistence type="predicted"/>
<dbReference type="Pfam" id="PF10691">
    <property type="entry name" value="DUF2497"/>
    <property type="match status" value="1"/>
</dbReference>
<feature type="region of interest" description="Disordered" evidence="1">
    <location>
        <begin position="1"/>
        <end position="64"/>
    </location>
</feature>
<gene>
    <name evidence="2" type="ORF">OL599_14325</name>
</gene>
<name>A0AA41YKY2_9PROT</name>
<reference evidence="2" key="1">
    <citation type="submission" date="2022-09" db="EMBL/GenBank/DDBJ databases">
        <title>Rhodovastum sp. nov. RN2-1 isolated from soil in Seongnam, South Korea.</title>
        <authorList>
            <person name="Le N.T."/>
        </authorList>
    </citation>
    <scope>NUCLEOTIDE SEQUENCE</scope>
    <source>
        <strain evidence="2">RN2-1</strain>
    </source>
</reference>
<sequence length="189" mass="19056">MSASHPPQSGGPAASPAAGAADPSMEDILASIRRILSEDDPAAPLAGGQTPAPQDGSHRPVAGDVLALDASMIVGDERPTIAGPPPAAATSAAETPADPAPAPSAAPTPAALVAPEAAAAAAASVGALLRTLIAEREQIAVHRGGPTIEDLVREEIRPLLKQWLDTNLPVLVERLVRTEIERVVGRAVS</sequence>
<reference evidence="2" key="2">
    <citation type="submission" date="2022-10" db="EMBL/GenBank/DDBJ databases">
        <authorList>
            <person name="Trinh H.N."/>
        </authorList>
    </citation>
    <scope>NUCLEOTIDE SEQUENCE</scope>
    <source>
        <strain evidence="2">RN2-1</strain>
    </source>
</reference>
<dbReference type="EMBL" id="JAPDNT010000011">
    <property type="protein sequence ID" value="MCW3475754.1"/>
    <property type="molecule type" value="Genomic_DNA"/>
</dbReference>
<dbReference type="RefSeq" id="WP_264714478.1">
    <property type="nucleotide sequence ID" value="NZ_JAPDNT010000011.1"/>
</dbReference>
<feature type="compositionally biased region" description="Low complexity" evidence="1">
    <location>
        <begin position="1"/>
        <end position="23"/>
    </location>
</feature>
<dbReference type="InterPro" id="IPR019632">
    <property type="entry name" value="DUF2497"/>
</dbReference>